<feature type="signal peptide" evidence="1">
    <location>
        <begin position="1"/>
        <end position="26"/>
    </location>
</feature>
<keyword evidence="1" id="KW-0732">Signal</keyword>
<reference evidence="3 4" key="1">
    <citation type="submission" date="2016-03" db="EMBL/GenBank/DDBJ databases">
        <authorList>
            <person name="Sant'Anna F.H."/>
            <person name="Ambrosini A."/>
            <person name="Souza R."/>
            <person name="Bach E."/>
            <person name="Fernandes G."/>
            <person name="Balsanelli E."/>
            <person name="Baura V.A."/>
            <person name="Souza E.M."/>
            <person name="Passaglia L."/>
        </authorList>
    </citation>
    <scope>NUCLEOTIDE SEQUENCE [LARGE SCALE GENOMIC DNA]</scope>
    <source>
        <strain evidence="3 4">P26E</strain>
    </source>
</reference>
<accession>A0ABX3EXW3</accession>
<sequence length="380" mass="41812">MQKWKQSLGCIAAVLVFALSTGTVHAAKESGILLNDKSTKMGSSQIIVKGATWVPLKELAGSMGYELSWNQKTRAAVLIRPGREVILKADSKIVSTNSIPLMLAEAPNILGGKLYVHLVSAVSAMGGKTWTDKSTGNIMLVDEPRFTSASIQGRTYWVSQKSGEIFLRSSSDGKPESIGTFQLGESPYSHWLQIKSAGKESDLLLLTDKHYAMFSDFSNGYQALIQNGKIVKQMDYHTRIPAYPHPAELPSEQLYMTDGKNVQYMNTDGSLGKLFELEKGSGRTGDFTVEYAAKDVLLVRELKHAGLFAIHTFSGEFTNLSEELISSEDRKDWDTADGSDPYVVTKMLALKKREGNVMTFTYAALPNGKVKTVVYTLNKE</sequence>
<evidence type="ECO:0000259" key="2">
    <source>
        <dbReference type="Pfam" id="PF07833"/>
    </source>
</evidence>
<dbReference type="SUPFAM" id="SSF55383">
    <property type="entry name" value="Copper amine oxidase, domain N"/>
    <property type="match status" value="1"/>
</dbReference>
<dbReference type="InterPro" id="IPR036582">
    <property type="entry name" value="Mao_N_sf"/>
</dbReference>
<protein>
    <recommendedName>
        <fullName evidence="2">Copper amine oxidase-like N-terminal domain-containing protein</fullName>
    </recommendedName>
</protein>
<evidence type="ECO:0000313" key="4">
    <source>
        <dbReference type="Proteomes" id="UP000186058"/>
    </source>
</evidence>
<evidence type="ECO:0000256" key="1">
    <source>
        <dbReference type="SAM" id="SignalP"/>
    </source>
</evidence>
<dbReference type="Proteomes" id="UP000186058">
    <property type="component" value="Unassembled WGS sequence"/>
</dbReference>
<dbReference type="RefSeq" id="WP_074106242.1">
    <property type="nucleotide sequence ID" value="NZ_LVWI01000001.1"/>
</dbReference>
<organism evidence="3 4">
    <name type="scientific">Paenibacillus helianthi</name>
    <dbReference type="NCBI Taxonomy" id="1349432"/>
    <lineage>
        <taxon>Bacteria</taxon>
        <taxon>Bacillati</taxon>
        <taxon>Bacillota</taxon>
        <taxon>Bacilli</taxon>
        <taxon>Bacillales</taxon>
        <taxon>Paenibacillaceae</taxon>
        <taxon>Paenibacillus</taxon>
    </lineage>
</organism>
<keyword evidence="4" id="KW-1185">Reference proteome</keyword>
<evidence type="ECO:0000313" key="3">
    <source>
        <dbReference type="EMBL" id="OKP91603.1"/>
    </source>
</evidence>
<dbReference type="Gene3D" id="3.30.457.10">
    <property type="entry name" value="Copper amine oxidase-like, N-terminal domain"/>
    <property type="match status" value="1"/>
</dbReference>
<dbReference type="InterPro" id="IPR012854">
    <property type="entry name" value="Cu_amine_oxidase-like_N"/>
</dbReference>
<name>A0ABX3EXW3_9BACL</name>
<gene>
    <name evidence="3" type="ORF">A3844_00285</name>
</gene>
<dbReference type="Pfam" id="PF07833">
    <property type="entry name" value="Cu_amine_oxidN1"/>
    <property type="match status" value="1"/>
</dbReference>
<feature type="chain" id="PRO_5046247045" description="Copper amine oxidase-like N-terminal domain-containing protein" evidence="1">
    <location>
        <begin position="27"/>
        <end position="380"/>
    </location>
</feature>
<comment type="caution">
    <text evidence="3">The sequence shown here is derived from an EMBL/GenBank/DDBJ whole genome shotgun (WGS) entry which is preliminary data.</text>
</comment>
<feature type="domain" description="Copper amine oxidase-like N-terminal" evidence="2">
    <location>
        <begin position="34"/>
        <end position="138"/>
    </location>
</feature>
<proteinExistence type="predicted"/>
<dbReference type="EMBL" id="LVWI01000001">
    <property type="protein sequence ID" value="OKP91603.1"/>
    <property type="molecule type" value="Genomic_DNA"/>
</dbReference>